<evidence type="ECO:0000313" key="1">
    <source>
        <dbReference type="EMBL" id="ABP69429.1"/>
    </source>
</evidence>
<dbReference type="InterPro" id="IPR023393">
    <property type="entry name" value="START-like_dom_sf"/>
</dbReference>
<dbReference type="KEGG" id="rsq:Rsph17025_0523"/>
<dbReference type="AlphaFoldDB" id="A4WPW5"/>
<evidence type="ECO:0008006" key="2">
    <source>
        <dbReference type="Google" id="ProtNLM"/>
    </source>
</evidence>
<proteinExistence type="predicted"/>
<dbReference type="EMBL" id="CP000661">
    <property type="protein sequence ID" value="ABP69429.1"/>
    <property type="molecule type" value="Genomic_DNA"/>
</dbReference>
<gene>
    <name evidence="1" type="ordered locus">Rsph17025_0523</name>
</gene>
<name>A4WPW5_CERS5</name>
<dbReference type="eggNOG" id="COG3427">
    <property type="taxonomic scope" value="Bacteria"/>
</dbReference>
<reference evidence="1" key="1">
    <citation type="submission" date="2007-04" db="EMBL/GenBank/DDBJ databases">
        <title>Complete sequence of chromosome of Rhodobacter sphaeroides ATCC 17025.</title>
        <authorList>
            <consortium name="US DOE Joint Genome Institute"/>
            <person name="Copeland A."/>
            <person name="Lucas S."/>
            <person name="Lapidus A."/>
            <person name="Barry K."/>
            <person name="Detter J.C."/>
            <person name="Glavina del Rio T."/>
            <person name="Hammon N."/>
            <person name="Israni S."/>
            <person name="Dalin E."/>
            <person name="Tice H."/>
            <person name="Pitluck S."/>
            <person name="Chertkov O."/>
            <person name="Brettin T."/>
            <person name="Bruce D."/>
            <person name="Han C."/>
            <person name="Schmutz J."/>
            <person name="Larimer F."/>
            <person name="Land M."/>
            <person name="Hauser L."/>
            <person name="Kyrpides N."/>
            <person name="Kim E."/>
            <person name="Richardson P."/>
            <person name="Mackenzie C."/>
            <person name="Choudhary M."/>
            <person name="Donohue T.J."/>
            <person name="Kaplan S."/>
        </authorList>
    </citation>
    <scope>NUCLEOTIDE SEQUENCE [LARGE SCALE GENOMIC DNA]</scope>
    <source>
        <strain evidence="1">ATCC 17025</strain>
    </source>
</reference>
<protein>
    <recommendedName>
        <fullName evidence="2">SRPBCC family protein</fullName>
    </recommendedName>
</protein>
<organism evidence="1">
    <name type="scientific">Cereibacter sphaeroides (strain ATCC 17025 / ATH 2.4.3)</name>
    <name type="common">Rhodobacter sphaeroides</name>
    <dbReference type="NCBI Taxonomy" id="349102"/>
    <lineage>
        <taxon>Bacteria</taxon>
        <taxon>Pseudomonadati</taxon>
        <taxon>Pseudomonadota</taxon>
        <taxon>Alphaproteobacteria</taxon>
        <taxon>Rhodobacterales</taxon>
        <taxon>Paracoccaceae</taxon>
        <taxon>Cereibacter</taxon>
    </lineage>
</organism>
<sequence>MMRLSAKEVVEAPIDFVWGQLSDFTLWERTALRRGVEMQRLDGAPTEGPGMAWLIRFGFQGKPREVDMRLAGAEPGQRLLFEAVGHSMKADLTLDLHEVALRRTRVTVVSEVRPLSMTARVFIQSLRLARGKLQEKYDRRIAGFAADIEDRWKARRSDTQG</sequence>
<dbReference type="CDD" id="cd07812">
    <property type="entry name" value="SRPBCC"/>
    <property type="match status" value="1"/>
</dbReference>
<dbReference type="Pfam" id="PF10604">
    <property type="entry name" value="Polyketide_cyc2"/>
    <property type="match status" value="1"/>
</dbReference>
<accession>A4WPW5</accession>
<dbReference type="Gene3D" id="3.30.530.20">
    <property type="match status" value="1"/>
</dbReference>
<dbReference type="SUPFAM" id="SSF55961">
    <property type="entry name" value="Bet v1-like"/>
    <property type="match status" value="1"/>
</dbReference>
<dbReference type="InterPro" id="IPR019587">
    <property type="entry name" value="Polyketide_cyclase/dehydratase"/>
</dbReference>
<dbReference type="HOGENOM" id="CLU_138417_0_0_5"/>
<dbReference type="STRING" id="349102.Rsph17025_0523"/>
<dbReference type="BioCyc" id="RSPH349102:G1G8M-540-MONOMER"/>